<reference evidence="1 2" key="1">
    <citation type="journal article" date="2010" name="DNA Res.">
        <title>Genome sequence of Kitasatospora setae NBRC 14216T: an evolutionary snapshot of the family Streptomycetaceae.</title>
        <authorList>
            <person name="Ichikawa N."/>
            <person name="Oguchi A."/>
            <person name="Ikeda H."/>
            <person name="Ishikawa J."/>
            <person name="Kitani S."/>
            <person name="Watanabe Y."/>
            <person name="Nakamura S."/>
            <person name="Katano Y."/>
            <person name="Kishi E."/>
            <person name="Sasagawa M."/>
            <person name="Ankai A."/>
            <person name="Fukui S."/>
            <person name="Hashimoto Y."/>
            <person name="Kamata S."/>
            <person name="Otoguro M."/>
            <person name="Tanikawa S."/>
            <person name="Nihira T."/>
            <person name="Horinouchi S."/>
            <person name="Ohnishi Y."/>
            <person name="Hayakawa M."/>
            <person name="Kuzuyama T."/>
            <person name="Arisawa A."/>
            <person name="Nomoto F."/>
            <person name="Miura H."/>
            <person name="Takahashi Y."/>
            <person name="Fujita N."/>
        </authorList>
    </citation>
    <scope>NUCLEOTIDE SEQUENCE [LARGE SCALE GENOMIC DNA]</scope>
    <source>
        <strain evidence="2">ATCC 33774 / DSM 43861 / JCM 3304 / KCC A-0304 / NBRC 14216 / KM-6054</strain>
    </source>
</reference>
<dbReference type="SUPFAM" id="SSF53335">
    <property type="entry name" value="S-adenosyl-L-methionine-dependent methyltransferases"/>
    <property type="match status" value="1"/>
</dbReference>
<dbReference type="Gene3D" id="3.40.50.150">
    <property type="entry name" value="Vaccinia Virus protein VP39"/>
    <property type="match status" value="1"/>
</dbReference>
<evidence type="ECO:0008006" key="3">
    <source>
        <dbReference type="Google" id="ProtNLM"/>
    </source>
</evidence>
<keyword evidence="2" id="KW-1185">Reference proteome</keyword>
<dbReference type="KEGG" id="ksk:KSE_22820"/>
<evidence type="ECO:0000313" key="1">
    <source>
        <dbReference type="EMBL" id="BAJ28102.1"/>
    </source>
</evidence>
<dbReference type="AlphaFoldDB" id="E4NA71"/>
<name>E4NA71_KITSK</name>
<evidence type="ECO:0000313" key="2">
    <source>
        <dbReference type="Proteomes" id="UP000007076"/>
    </source>
</evidence>
<dbReference type="InterPro" id="IPR029063">
    <property type="entry name" value="SAM-dependent_MTases_sf"/>
</dbReference>
<dbReference type="Proteomes" id="UP000007076">
    <property type="component" value="Chromosome"/>
</dbReference>
<organism evidence="1 2">
    <name type="scientific">Kitasatospora setae (strain ATCC 33774 / DSM 43861 / JCM 3304 / KCC A-0304 / NBRC 14216 / KM-6054)</name>
    <name type="common">Streptomyces setae</name>
    <dbReference type="NCBI Taxonomy" id="452652"/>
    <lineage>
        <taxon>Bacteria</taxon>
        <taxon>Bacillati</taxon>
        <taxon>Actinomycetota</taxon>
        <taxon>Actinomycetes</taxon>
        <taxon>Kitasatosporales</taxon>
        <taxon>Streptomycetaceae</taxon>
        <taxon>Kitasatospora</taxon>
    </lineage>
</organism>
<dbReference type="RefSeq" id="WP_014135418.1">
    <property type="nucleotide sequence ID" value="NC_016109.1"/>
</dbReference>
<dbReference type="PIRSF" id="PIRSF017393">
    <property type="entry name" value="MTase_SAV2177"/>
    <property type="match status" value="1"/>
</dbReference>
<dbReference type="eggNOG" id="COG3315">
    <property type="taxonomic scope" value="Bacteria"/>
</dbReference>
<protein>
    <recommendedName>
        <fullName evidence="3">Methyltransferase</fullName>
    </recommendedName>
</protein>
<dbReference type="PATRIC" id="fig|452652.3.peg.2295"/>
<dbReference type="Pfam" id="PF04672">
    <property type="entry name" value="Methyltransf_19"/>
    <property type="match status" value="1"/>
</dbReference>
<dbReference type="EMBL" id="AP010968">
    <property type="protein sequence ID" value="BAJ28102.1"/>
    <property type="molecule type" value="Genomic_DNA"/>
</dbReference>
<dbReference type="HOGENOM" id="CLU_067079_1_0_11"/>
<dbReference type="STRING" id="452652.KSE_22820"/>
<dbReference type="InterPro" id="IPR006764">
    <property type="entry name" value="SAM_dep_MeTrfase_SAV2177_type"/>
</dbReference>
<accession>E4NA71</accession>
<sequence>MNRNGTGWQEPIDRGRPSVARIKDCLLGGNRNYPADQRAVAELLETAPNARELARAGHDFLIRTARHLAEKHDIRQYLDHGSGLPLPALNLHEVVGAVHRDARVVYTDTDPMVLAYGRAVLDESPNAVILDADLTDTARITAGLDGRIDLRRPVGVLLASAFHRIPGRDGDDPKAAVGELIGLLAPGSFVALCQLVSDDDDARAALTGLMRRQTGEEWGRARTEADVRSYFDLDRLALEGPGLGDVTAWHPDAPPRGSESRPAATWTAFGGLARVV</sequence>
<proteinExistence type="predicted"/>
<gene>
    <name evidence="1" type="ordered locus">KSE_22820</name>
</gene>